<sequence>MADKETRIQEISYLVNKMGLIITCAPACLRQSDRNKAEFPDSCI</sequence>
<name>A0A1W2H4N8_9BACT</name>
<keyword evidence="2" id="KW-1185">Reference proteome</keyword>
<protein>
    <submittedName>
        <fullName evidence="1">Uncharacterized protein</fullName>
    </submittedName>
</protein>
<dbReference type="AlphaFoldDB" id="A0A1W2H4N8"/>
<reference evidence="2" key="1">
    <citation type="submission" date="2017-04" db="EMBL/GenBank/DDBJ databases">
        <authorList>
            <person name="Varghese N."/>
            <person name="Submissions S."/>
        </authorList>
    </citation>
    <scope>NUCLEOTIDE SEQUENCE [LARGE SCALE GENOMIC DNA]</scope>
    <source>
        <strain evidence="2">DSM 16537</strain>
    </source>
</reference>
<dbReference type="EMBL" id="LT838813">
    <property type="protein sequence ID" value="SMD43920.1"/>
    <property type="molecule type" value="Genomic_DNA"/>
</dbReference>
<accession>A0A1W2H4N8</accession>
<evidence type="ECO:0000313" key="2">
    <source>
        <dbReference type="Proteomes" id="UP000192333"/>
    </source>
</evidence>
<organism evidence="1 2">
    <name type="scientific">Aquiflexum balticum DSM 16537</name>
    <dbReference type="NCBI Taxonomy" id="758820"/>
    <lineage>
        <taxon>Bacteria</taxon>
        <taxon>Pseudomonadati</taxon>
        <taxon>Bacteroidota</taxon>
        <taxon>Cytophagia</taxon>
        <taxon>Cytophagales</taxon>
        <taxon>Cyclobacteriaceae</taxon>
        <taxon>Aquiflexum</taxon>
    </lineage>
</organism>
<dbReference type="Proteomes" id="UP000192333">
    <property type="component" value="Chromosome I"/>
</dbReference>
<proteinExistence type="predicted"/>
<gene>
    <name evidence="1" type="ORF">SAMN00777080_2533</name>
</gene>
<evidence type="ECO:0000313" key="1">
    <source>
        <dbReference type="EMBL" id="SMD43920.1"/>
    </source>
</evidence>